<dbReference type="PANTHER" id="PTHR44591">
    <property type="entry name" value="STRESS RESPONSE REGULATOR PROTEIN 1"/>
    <property type="match status" value="1"/>
</dbReference>
<feature type="domain" description="Response regulatory" evidence="3">
    <location>
        <begin position="9"/>
        <end position="119"/>
    </location>
</feature>
<dbReference type="EMBL" id="FNLL01000037">
    <property type="protein sequence ID" value="SDU67088.1"/>
    <property type="molecule type" value="Genomic_DNA"/>
</dbReference>
<protein>
    <submittedName>
        <fullName evidence="4">Response regulator receiver domain-containing protein</fullName>
    </submittedName>
</protein>
<dbReference type="PROSITE" id="PS50110">
    <property type="entry name" value="RESPONSE_REGULATORY"/>
    <property type="match status" value="1"/>
</dbReference>
<dbReference type="GO" id="GO:0000160">
    <property type="term" value="P:phosphorelay signal transduction system"/>
    <property type="evidence" value="ECO:0007669"/>
    <property type="project" value="InterPro"/>
</dbReference>
<evidence type="ECO:0000259" key="3">
    <source>
        <dbReference type="PROSITE" id="PS50110"/>
    </source>
</evidence>
<evidence type="ECO:0000256" key="1">
    <source>
        <dbReference type="ARBA" id="ARBA00022553"/>
    </source>
</evidence>
<gene>
    <name evidence="4" type="ORF">SAMN04487931_1372</name>
</gene>
<dbReference type="Proteomes" id="UP000199608">
    <property type="component" value="Unassembled WGS sequence"/>
</dbReference>
<dbReference type="CDD" id="cd00156">
    <property type="entry name" value="REC"/>
    <property type="match status" value="1"/>
</dbReference>
<dbReference type="AlphaFoldDB" id="A0A1H2KF87"/>
<dbReference type="SMART" id="SM00448">
    <property type="entry name" value="REC"/>
    <property type="match status" value="1"/>
</dbReference>
<dbReference type="InterPro" id="IPR001789">
    <property type="entry name" value="Sig_transdc_resp-reg_receiver"/>
</dbReference>
<name>A0A1H2KF87_9BACT</name>
<dbReference type="RefSeq" id="WP_092238796.1">
    <property type="nucleotide sequence ID" value="NZ_FNLL01000037.1"/>
</dbReference>
<organism evidence="4 5">
    <name type="scientific">Desulfobacula phenolica</name>
    <dbReference type="NCBI Taxonomy" id="90732"/>
    <lineage>
        <taxon>Bacteria</taxon>
        <taxon>Pseudomonadati</taxon>
        <taxon>Thermodesulfobacteriota</taxon>
        <taxon>Desulfobacteria</taxon>
        <taxon>Desulfobacterales</taxon>
        <taxon>Desulfobacteraceae</taxon>
        <taxon>Desulfobacula</taxon>
    </lineage>
</organism>
<feature type="modified residue" description="4-aspartylphosphate" evidence="2">
    <location>
        <position position="58"/>
    </location>
</feature>
<reference evidence="5" key="1">
    <citation type="submission" date="2016-10" db="EMBL/GenBank/DDBJ databases">
        <authorList>
            <person name="Varghese N."/>
            <person name="Submissions S."/>
        </authorList>
    </citation>
    <scope>NUCLEOTIDE SEQUENCE [LARGE SCALE GENOMIC DNA]</scope>
    <source>
        <strain evidence="5">DSM 3384</strain>
    </source>
</reference>
<dbReference type="Pfam" id="PF00072">
    <property type="entry name" value="Response_reg"/>
    <property type="match status" value="1"/>
</dbReference>
<dbReference type="InterPro" id="IPR011006">
    <property type="entry name" value="CheY-like_superfamily"/>
</dbReference>
<keyword evidence="1 2" id="KW-0597">Phosphoprotein</keyword>
<evidence type="ECO:0000313" key="4">
    <source>
        <dbReference type="EMBL" id="SDU67088.1"/>
    </source>
</evidence>
<dbReference type="InterPro" id="IPR050595">
    <property type="entry name" value="Bact_response_regulator"/>
</dbReference>
<dbReference type="PANTHER" id="PTHR44591:SF3">
    <property type="entry name" value="RESPONSE REGULATORY DOMAIN-CONTAINING PROTEIN"/>
    <property type="match status" value="1"/>
</dbReference>
<dbReference type="Gene3D" id="3.40.50.2300">
    <property type="match status" value="1"/>
</dbReference>
<evidence type="ECO:0000256" key="2">
    <source>
        <dbReference type="PROSITE-ProRule" id="PRU00169"/>
    </source>
</evidence>
<keyword evidence="5" id="KW-1185">Reference proteome</keyword>
<evidence type="ECO:0000313" key="5">
    <source>
        <dbReference type="Proteomes" id="UP000199608"/>
    </source>
</evidence>
<accession>A0A1H2KF87</accession>
<sequence length="129" mass="14624">MNTESQLNSILIIDDEPSVLKFLRLFLSRNGFRVDVAENGEEGINKIETHAYSLIVTDIKMQSLSGDQLLYYLRKVLNDVTPVVAMSGTPRFLGYDEFDAVLHKPCSIKEILKILCRCLSESCRQGVKR</sequence>
<dbReference type="SUPFAM" id="SSF52172">
    <property type="entry name" value="CheY-like"/>
    <property type="match status" value="1"/>
</dbReference>
<proteinExistence type="predicted"/>